<dbReference type="InterPro" id="IPR036188">
    <property type="entry name" value="FAD/NAD-bd_sf"/>
</dbReference>
<protein>
    <recommendedName>
        <fullName evidence="1">FAD dependent oxidoreductase domain-containing protein</fullName>
    </recommendedName>
</protein>
<dbReference type="InterPro" id="IPR006076">
    <property type="entry name" value="FAD-dep_OxRdtase"/>
</dbReference>
<sequence length="494" mass="54161">MAAQSSVVLSDNVKSTLVSQIHQDPGVPKPNPTVPTWQLPPHPLSDTQSAELGKVTDFAIIGSGVTGCSVAKTLLENTESSGESVTVLEARTLTSGATSRNAGFLLSAGPKNFLGMVERFGKDEAVAISKFCKMTLDKMAELVVEAGPEVESSCERRMVRCIIAFKDEKALAAHVASIRLYEESFPEHKGLYSVIGRKEAQETYNLRDTAGALTTSAYVFWPYRFIPHLFEFLLRRYSARFHVETRTPVTSVVYSPDTNEQYPYVLATSRGILRARQVFHCTNAFTGHLLPHLRGKIYPVRLTMSSQKRGSQFPNHGAQFCWMYYGSRSYEAESGVYESGMHFMQQNARTGDLFFGGGTQQIDQVVTSDDSEVSATAKRSVSTLLPEIYSKGWDGAPQVDKLWTGIIGCTADQVPLVGRVPATLSRGRSRGGEWVAAGFNGYGMAMCWSSGEAIAKMALGEAVPEWLPRSLLVDEKRLRDEVRMGPGAAIKSLL</sequence>
<evidence type="ECO:0000313" key="2">
    <source>
        <dbReference type="EMBL" id="PIG86211.1"/>
    </source>
</evidence>
<dbReference type="GO" id="GO:0005737">
    <property type="term" value="C:cytoplasm"/>
    <property type="evidence" value="ECO:0007669"/>
    <property type="project" value="TreeGrafter"/>
</dbReference>
<dbReference type="PANTHER" id="PTHR13847">
    <property type="entry name" value="SARCOSINE DEHYDROGENASE-RELATED"/>
    <property type="match status" value="1"/>
</dbReference>
<reference evidence="2 3" key="1">
    <citation type="submission" date="2017-05" db="EMBL/GenBank/DDBJ databases">
        <title>Genome sequence for an aflatoxigenic pathogen of Argentinian peanut, Aspergillus arachidicola.</title>
        <authorList>
            <person name="Moore G."/>
            <person name="Beltz S.B."/>
            <person name="Mack B.M."/>
        </authorList>
    </citation>
    <scope>NUCLEOTIDE SEQUENCE [LARGE SCALE GENOMIC DNA]</scope>
    <source>
        <strain evidence="2 3">CBS 117610</strain>
    </source>
</reference>
<feature type="domain" description="FAD dependent oxidoreductase" evidence="1">
    <location>
        <begin position="57"/>
        <end position="457"/>
    </location>
</feature>
<accession>A0A2G7G280</accession>
<dbReference type="EMBL" id="NEXV01000266">
    <property type="protein sequence ID" value="PIG86211.1"/>
    <property type="molecule type" value="Genomic_DNA"/>
</dbReference>
<dbReference type="Pfam" id="PF01266">
    <property type="entry name" value="DAO"/>
    <property type="match status" value="1"/>
</dbReference>
<dbReference type="SUPFAM" id="SSF51905">
    <property type="entry name" value="FAD/NAD(P)-binding domain"/>
    <property type="match status" value="1"/>
</dbReference>
<organism evidence="2 3">
    <name type="scientific">Aspergillus arachidicola</name>
    <dbReference type="NCBI Taxonomy" id="656916"/>
    <lineage>
        <taxon>Eukaryota</taxon>
        <taxon>Fungi</taxon>
        <taxon>Dikarya</taxon>
        <taxon>Ascomycota</taxon>
        <taxon>Pezizomycotina</taxon>
        <taxon>Eurotiomycetes</taxon>
        <taxon>Eurotiomycetidae</taxon>
        <taxon>Eurotiales</taxon>
        <taxon>Aspergillaceae</taxon>
        <taxon>Aspergillus</taxon>
        <taxon>Aspergillus subgen. Circumdati</taxon>
    </lineage>
</organism>
<name>A0A2G7G280_9EURO</name>
<comment type="caution">
    <text evidence="2">The sequence shown here is derived from an EMBL/GenBank/DDBJ whole genome shotgun (WGS) entry which is preliminary data.</text>
</comment>
<dbReference type="Gene3D" id="3.30.9.10">
    <property type="entry name" value="D-Amino Acid Oxidase, subunit A, domain 2"/>
    <property type="match status" value="1"/>
</dbReference>
<dbReference type="PANTHER" id="PTHR13847:SF213">
    <property type="entry name" value="DEPENDENT OXIDOREDUCTASE, PUTATIVE-RELATED"/>
    <property type="match status" value="1"/>
</dbReference>
<evidence type="ECO:0000259" key="1">
    <source>
        <dbReference type="Pfam" id="PF01266"/>
    </source>
</evidence>
<evidence type="ECO:0000313" key="3">
    <source>
        <dbReference type="Proteomes" id="UP000231358"/>
    </source>
</evidence>
<gene>
    <name evidence="2" type="ORF">AARAC_004702</name>
</gene>
<dbReference type="AlphaFoldDB" id="A0A2G7G280"/>
<dbReference type="Proteomes" id="UP000231358">
    <property type="component" value="Unassembled WGS sequence"/>
</dbReference>
<dbReference type="Gene3D" id="3.50.50.60">
    <property type="entry name" value="FAD/NAD(P)-binding domain"/>
    <property type="match status" value="1"/>
</dbReference>
<keyword evidence="3" id="KW-1185">Reference proteome</keyword>
<proteinExistence type="predicted"/>